<dbReference type="GO" id="GO:0015421">
    <property type="term" value="F:ABC-type oligopeptide transporter activity"/>
    <property type="evidence" value="ECO:0007669"/>
    <property type="project" value="TreeGrafter"/>
</dbReference>
<dbReference type="GO" id="GO:0016887">
    <property type="term" value="F:ATP hydrolysis activity"/>
    <property type="evidence" value="ECO:0007669"/>
    <property type="project" value="InterPro"/>
</dbReference>
<proteinExistence type="predicted"/>
<dbReference type="InterPro" id="IPR036640">
    <property type="entry name" value="ABC1_TM_sf"/>
</dbReference>
<dbReference type="RefSeq" id="WP_083703028.1">
    <property type="nucleotide sequence ID" value="NZ_FTMN01000004.1"/>
</dbReference>
<protein>
    <submittedName>
        <fullName evidence="10">ATP-binding cassette, subfamily C</fullName>
    </submittedName>
</protein>
<dbReference type="PROSITE" id="PS50893">
    <property type="entry name" value="ABC_TRANSPORTER_2"/>
    <property type="match status" value="1"/>
</dbReference>
<feature type="transmembrane region" description="Helical" evidence="7">
    <location>
        <begin position="78"/>
        <end position="100"/>
    </location>
</feature>
<feature type="domain" description="ABC transporter" evidence="8">
    <location>
        <begin position="361"/>
        <end position="594"/>
    </location>
</feature>
<evidence type="ECO:0000256" key="3">
    <source>
        <dbReference type="ARBA" id="ARBA00022741"/>
    </source>
</evidence>
<dbReference type="STRING" id="49186.SAMN05421647_10484"/>
<evidence type="ECO:0000256" key="7">
    <source>
        <dbReference type="SAM" id="Phobius"/>
    </source>
</evidence>
<evidence type="ECO:0000313" key="11">
    <source>
        <dbReference type="Proteomes" id="UP000186895"/>
    </source>
</evidence>
<dbReference type="EMBL" id="FTMN01000004">
    <property type="protein sequence ID" value="SIQ37171.1"/>
    <property type="molecule type" value="Genomic_DNA"/>
</dbReference>
<feature type="transmembrane region" description="Helical" evidence="7">
    <location>
        <begin position="185"/>
        <end position="202"/>
    </location>
</feature>
<feature type="domain" description="ABC transmembrane type-1" evidence="9">
    <location>
        <begin position="26"/>
        <end position="320"/>
    </location>
</feature>
<dbReference type="GO" id="GO:0005524">
    <property type="term" value="F:ATP binding"/>
    <property type="evidence" value="ECO:0007669"/>
    <property type="project" value="UniProtKB-KW"/>
</dbReference>
<dbReference type="InterPro" id="IPR039421">
    <property type="entry name" value="Type_1_exporter"/>
</dbReference>
<dbReference type="CDD" id="cd07346">
    <property type="entry name" value="ABC_6TM_exporters"/>
    <property type="match status" value="1"/>
</dbReference>
<evidence type="ECO:0000259" key="9">
    <source>
        <dbReference type="PROSITE" id="PS50929"/>
    </source>
</evidence>
<dbReference type="PROSITE" id="PS50929">
    <property type="entry name" value="ABC_TM1F"/>
    <property type="match status" value="1"/>
</dbReference>
<dbReference type="GO" id="GO:0005886">
    <property type="term" value="C:plasma membrane"/>
    <property type="evidence" value="ECO:0007669"/>
    <property type="project" value="UniProtKB-SubCell"/>
</dbReference>
<accession>A0A1N6S7V5</accession>
<dbReference type="SUPFAM" id="SSF90123">
    <property type="entry name" value="ABC transporter transmembrane region"/>
    <property type="match status" value="1"/>
</dbReference>
<keyword evidence="4 10" id="KW-0067">ATP-binding</keyword>
<evidence type="ECO:0000256" key="1">
    <source>
        <dbReference type="ARBA" id="ARBA00004651"/>
    </source>
</evidence>
<dbReference type="SUPFAM" id="SSF52540">
    <property type="entry name" value="P-loop containing nucleoside triphosphate hydrolases"/>
    <property type="match status" value="1"/>
</dbReference>
<dbReference type="eggNOG" id="COG1132">
    <property type="taxonomic scope" value="Bacteria"/>
</dbReference>
<dbReference type="PROSITE" id="PS00211">
    <property type="entry name" value="ABC_TRANSPORTER_1"/>
    <property type="match status" value="1"/>
</dbReference>
<feature type="transmembrane region" description="Helical" evidence="7">
    <location>
        <begin position="272"/>
        <end position="292"/>
    </location>
</feature>
<feature type="transmembrane region" description="Helical" evidence="7">
    <location>
        <begin position="25"/>
        <end position="46"/>
    </location>
</feature>
<dbReference type="Pfam" id="PF00664">
    <property type="entry name" value="ABC_membrane"/>
    <property type="match status" value="1"/>
</dbReference>
<dbReference type="InterPro" id="IPR017871">
    <property type="entry name" value="ABC_transporter-like_CS"/>
</dbReference>
<evidence type="ECO:0000256" key="4">
    <source>
        <dbReference type="ARBA" id="ARBA00022840"/>
    </source>
</evidence>
<evidence type="ECO:0000256" key="2">
    <source>
        <dbReference type="ARBA" id="ARBA00022692"/>
    </source>
</evidence>
<dbReference type="PANTHER" id="PTHR43394:SF1">
    <property type="entry name" value="ATP-BINDING CASSETTE SUB-FAMILY B MEMBER 10, MITOCHONDRIAL"/>
    <property type="match status" value="1"/>
</dbReference>
<keyword evidence="5 7" id="KW-1133">Transmembrane helix</keyword>
<comment type="subcellular location">
    <subcellularLocation>
        <location evidence="1">Cell membrane</location>
        <topology evidence="1">Multi-pass membrane protein</topology>
    </subcellularLocation>
</comment>
<gene>
    <name evidence="10" type="ORF">SAMN05421647_10484</name>
</gene>
<dbReference type="Pfam" id="PF00005">
    <property type="entry name" value="ABC_tran"/>
    <property type="match status" value="1"/>
</dbReference>
<dbReference type="Gene3D" id="3.40.50.300">
    <property type="entry name" value="P-loop containing nucleotide triphosphate hydrolases"/>
    <property type="match status" value="1"/>
</dbReference>
<feature type="transmembrane region" description="Helical" evidence="7">
    <location>
        <begin position="304"/>
        <end position="325"/>
    </location>
</feature>
<evidence type="ECO:0000313" key="10">
    <source>
        <dbReference type="EMBL" id="SIQ37171.1"/>
    </source>
</evidence>
<dbReference type="Proteomes" id="UP000186895">
    <property type="component" value="Unassembled WGS sequence"/>
</dbReference>
<dbReference type="InterPro" id="IPR011527">
    <property type="entry name" value="ABC1_TM_dom"/>
</dbReference>
<dbReference type="SMART" id="SM00382">
    <property type="entry name" value="AAA"/>
    <property type="match status" value="1"/>
</dbReference>
<organism evidence="10 11">
    <name type="scientific">Marinobacterium stanieri</name>
    <dbReference type="NCBI Taxonomy" id="49186"/>
    <lineage>
        <taxon>Bacteria</taxon>
        <taxon>Pseudomonadati</taxon>
        <taxon>Pseudomonadota</taxon>
        <taxon>Gammaproteobacteria</taxon>
        <taxon>Oceanospirillales</taxon>
        <taxon>Oceanospirillaceae</taxon>
        <taxon>Marinobacterium</taxon>
    </lineage>
</organism>
<dbReference type="AlphaFoldDB" id="A0A1N6S7V5"/>
<name>A0A1N6S7V5_9GAMM</name>
<sequence>MSVTAPSRYTWRYIFHIALEHRRELVLANLIAIMAALMSVPLPLLMPLLVDEVLLGQPGVVVATVNGWFPESWHGPPLYIGAVLLLTVVLRLCALALNVFQARQFTIISKDVIYRIRAGLLERLQRISMAEYETLGSGSVASHFVTDLDTVDRFVGSSVSRFLVAVLSIFGTAIILLWMHWQLALLILFLNPFVIWLTMSVGKRVKHLKARENSAYELFQAALTETLDAIQQIRASNREKHYLQRLVDHALKVRDHSTNFEWRSDAASRLSFMLFMVGVDLFRAVAMLMVVFSDLSVGQMMAVFGYLWFMMGPVQEVLGMQYAWFGARAALERVNRLLELHPEPRYPSLQNPFKQGETVGISLRDIHFSYYPGQEVLRGISLDIPAGEKVALVGASGGGKSTLVQVLLGLYPPQQGDVCFDGIPVQRIGLECVREHVATVLQQPALFNGTVRDNLTMGRTDDDERLWRALEVAQLKSFVMELEHKLDTLVGRQGVRLSGGQRQRLAIARMVLSDPAVVILDEATSALDTQTEHALHKAMTEFLQGRTTVIVAHRLSAVKQADRVYVFEDGQVIEQGSHSELLDQKGLYARLYGQRQM</sequence>
<dbReference type="InterPro" id="IPR003439">
    <property type="entry name" value="ABC_transporter-like_ATP-bd"/>
</dbReference>
<evidence type="ECO:0000256" key="6">
    <source>
        <dbReference type="ARBA" id="ARBA00023136"/>
    </source>
</evidence>
<dbReference type="InterPro" id="IPR003593">
    <property type="entry name" value="AAA+_ATPase"/>
</dbReference>
<keyword evidence="3" id="KW-0547">Nucleotide-binding</keyword>
<dbReference type="PANTHER" id="PTHR43394">
    <property type="entry name" value="ATP-DEPENDENT PERMEASE MDL1, MITOCHONDRIAL"/>
    <property type="match status" value="1"/>
</dbReference>
<dbReference type="FunFam" id="3.40.50.300:FF:001492">
    <property type="entry name" value="ABC transporter ATP-binding protein/permease"/>
    <property type="match status" value="1"/>
</dbReference>
<keyword evidence="2 7" id="KW-0812">Transmembrane</keyword>
<reference evidence="10 11" key="1">
    <citation type="submission" date="2017-01" db="EMBL/GenBank/DDBJ databases">
        <authorList>
            <person name="Mah S.A."/>
            <person name="Swanson W.J."/>
            <person name="Moy G.W."/>
            <person name="Vacquier V.D."/>
        </authorList>
    </citation>
    <scope>NUCLEOTIDE SEQUENCE [LARGE SCALE GENOMIC DNA]</scope>
    <source>
        <strain evidence="10 11">DSM 7027</strain>
    </source>
</reference>
<dbReference type="Gene3D" id="1.20.1560.10">
    <property type="entry name" value="ABC transporter type 1, transmembrane domain"/>
    <property type="match status" value="1"/>
</dbReference>
<evidence type="ECO:0000259" key="8">
    <source>
        <dbReference type="PROSITE" id="PS50893"/>
    </source>
</evidence>
<evidence type="ECO:0000256" key="5">
    <source>
        <dbReference type="ARBA" id="ARBA00022989"/>
    </source>
</evidence>
<keyword evidence="11" id="KW-1185">Reference proteome</keyword>
<feature type="transmembrane region" description="Helical" evidence="7">
    <location>
        <begin position="162"/>
        <end position="179"/>
    </location>
</feature>
<keyword evidence="6 7" id="KW-0472">Membrane</keyword>
<dbReference type="InterPro" id="IPR027417">
    <property type="entry name" value="P-loop_NTPase"/>
</dbReference>